<feature type="compositionally biased region" description="Acidic residues" evidence="1">
    <location>
        <begin position="14"/>
        <end position="23"/>
    </location>
</feature>
<dbReference type="EMBL" id="CAKLBY020000304">
    <property type="protein sequence ID" value="CAK7943792.1"/>
    <property type="molecule type" value="Genomic_DNA"/>
</dbReference>
<dbReference type="Proteomes" id="UP001162060">
    <property type="component" value="Unassembled WGS sequence"/>
</dbReference>
<gene>
    <name evidence="2" type="ORF">PM001_LOCUS28942</name>
</gene>
<accession>A0AAV1VC64</accession>
<evidence type="ECO:0000256" key="1">
    <source>
        <dbReference type="SAM" id="MobiDB-lite"/>
    </source>
</evidence>
<reference evidence="2" key="1">
    <citation type="submission" date="2024-01" db="EMBL/GenBank/DDBJ databases">
        <authorList>
            <person name="Webb A."/>
        </authorList>
    </citation>
    <scope>NUCLEOTIDE SEQUENCE</scope>
    <source>
        <strain evidence="2">Pm1</strain>
    </source>
</reference>
<sequence>MIESKPSSNTLEDFLGEDMEDYVSDTAASSICDHPPDTPPARETTRIAPNPFVKRNEVPSPIAQKTAVDPASGMLHNTLDEDEAQHLQSVDDRRRQPQIVATADAHSGYLFTPLTVGERIRQTAGQSLATWITGFKAFTATALVERDVLRARYLGV</sequence>
<comment type="caution">
    <text evidence="2">The sequence shown here is derived from an EMBL/GenBank/DDBJ whole genome shotgun (WGS) entry which is preliminary data.</text>
</comment>
<evidence type="ECO:0000313" key="2">
    <source>
        <dbReference type="EMBL" id="CAK7943792.1"/>
    </source>
</evidence>
<organism evidence="2 3">
    <name type="scientific">Peronospora matthiolae</name>
    <dbReference type="NCBI Taxonomy" id="2874970"/>
    <lineage>
        <taxon>Eukaryota</taxon>
        <taxon>Sar</taxon>
        <taxon>Stramenopiles</taxon>
        <taxon>Oomycota</taxon>
        <taxon>Peronosporomycetes</taxon>
        <taxon>Peronosporales</taxon>
        <taxon>Peronosporaceae</taxon>
        <taxon>Peronospora</taxon>
    </lineage>
</organism>
<dbReference type="AlphaFoldDB" id="A0AAV1VC64"/>
<name>A0AAV1VC64_9STRA</name>
<feature type="region of interest" description="Disordered" evidence="1">
    <location>
        <begin position="1"/>
        <end position="46"/>
    </location>
</feature>
<evidence type="ECO:0000313" key="3">
    <source>
        <dbReference type="Proteomes" id="UP001162060"/>
    </source>
</evidence>
<feature type="compositionally biased region" description="Polar residues" evidence="1">
    <location>
        <begin position="1"/>
        <end position="11"/>
    </location>
</feature>
<protein>
    <submittedName>
        <fullName evidence="2">Uncharacterized protein</fullName>
    </submittedName>
</protein>
<proteinExistence type="predicted"/>